<proteinExistence type="predicted"/>
<gene>
    <name evidence="1" type="ORF">NCTC12998_02457</name>
</gene>
<protein>
    <submittedName>
        <fullName evidence="1">Uncharacterized protein</fullName>
    </submittedName>
</protein>
<dbReference type="EMBL" id="CAADJE010000022">
    <property type="protein sequence ID" value="VFS64140.1"/>
    <property type="molecule type" value="Genomic_DNA"/>
</dbReference>
<name>A0A485ATX8_RAOPL</name>
<reference evidence="1 2" key="1">
    <citation type="submission" date="2019-03" db="EMBL/GenBank/DDBJ databases">
        <authorList>
            <consortium name="Pathogen Informatics"/>
        </authorList>
    </citation>
    <scope>NUCLEOTIDE SEQUENCE [LARGE SCALE GENOMIC DNA]</scope>
    <source>
        <strain evidence="1 2">NCTC12998</strain>
    </source>
</reference>
<sequence>MFAHHRGRLLTGRGAGVGDGIDGVENFIMTAHVIVHRSNINGDQACDALRRQRGERPMTAFPPIE</sequence>
<organism evidence="1 2">
    <name type="scientific">Raoultella planticola</name>
    <name type="common">Klebsiella planticola</name>
    <dbReference type="NCBI Taxonomy" id="575"/>
    <lineage>
        <taxon>Bacteria</taxon>
        <taxon>Pseudomonadati</taxon>
        <taxon>Pseudomonadota</taxon>
        <taxon>Gammaproteobacteria</taxon>
        <taxon>Enterobacterales</taxon>
        <taxon>Enterobacteriaceae</taxon>
        <taxon>Klebsiella/Raoultella group</taxon>
        <taxon>Raoultella</taxon>
    </lineage>
</organism>
<dbReference type="Proteomes" id="UP000345637">
    <property type="component" value="Unassembled WGS sequence"/>
</dbReference>
<evidence type="ECO:0000313" key="1">
    <source>
        <dbReference type="EMBL" id="VFS64140.1"/>
    </source>
</evidence>
<evidence type="ECO:0000313" key="2">
    <source>
        <dbReference type="Proteomes" id="UP000345637"/>
    </source>
</evidence>
<accession>A0A485ATX8</accession>
<dbReference type="AlphaFoldDB" id="A0A485ATX8"/>